<keyword evidence="4" id="KW-1185">Reference proteome</keyword>
<dbReference type="InterPro" id="IPR039445">
    <property type="entry name" value="DauR-like_HTH"/>
</dbReference>
<dbReference type="PANTHER" id="PTHR35568:SF1">
    <property type="entry name" value="TRANSCRIPTIONAL REGULATOR DAUR"/>
    <property type="match status" value="1"/>
</dbReference>
<dbReference type="RefSeq" id="WP_009600360.1">
    <property type="nucleotide sequence ID" value="NZ_CAWLFW010000072.1"/>
</dbReference>
<feature type="domain" description="YheO-like" evidence="1">
    <location>
        <begin position="14"/>
        <end position="129"/>
    </location>
</feature>
<evidence type="ECO:0000259" key="2">
    <source>
        <dbReference type="Pfam" id="PF13309"/>
    </source>
</evidence>
<feature type="domain" description="Transcriptional regulator DauR-like HTH" evidence="2">
    <location>
        <begin position="165"/>
        <end position="226"/>
    </location>
</feature>
<comment type="caution">
    <text evidence="3">The sequence shown here is derived from an EMBL/GenBank/DDBJ whole genome shotgun (WGS) entry which is preliminary data.</text>
</comment>
<dbReference type="EMBL" id="AEIU01000055">
    <property type="protein sequence ID" value="EFP97553.1"/>
    <property type="molecule type" value="Genomic_DNA"/>
</dbReference>
<organism evidence="3 4">
    <name type="scientific">Vibrio caribbeanicus ATCC BAA-2122</name>
    <dbReference type="NCBI Taxonomy" id="796620"/>
    <lineage>
        <taxon>Bacteria</taxon>
        <taxon>Pseudomonadati</taxon>
        <taxon>Pseudomonadota</taxon>
        <taxon>Gammaproteobacteria</taxon>
        <taxon>Vibrionales</taxon>
        <taxon>Vibrionaceae</taxon>
        <taxon>Vibrio</taxon>
    </lineage>
</organism>
<gene>
    <name evidence="3" type="ORF">VIBC2010_17729</name>
</gene>
<sequence>MPSLEVIDEHIVLDILSSTVRLVGSLLPNNIEVVLHDLRNPECSVVEISSPSITGRKKGDSVISGARRDPAFANLMEFSSEPITYVLNYETQDNAGNPLRSSSAIYRNAQGMPFAALCINADYQQIDKAIALIQQLTASELNPTFKKEQQVIISEPTPDNIDALLQEIIDIAMEQNPGSNRPAIKKANLVAVQRMQERGIFIIKGGVEKAAKALGVSRYTVYNYLDELKAQNEGE</sequence>
<dbReference type="PANTHER" id="PTHR35568">
    <property type="entry name" value="TRANSCRIPTIONAL REGULATOR DAUR"/>
    <property type="match status" value="1"/>
</dbReference>
<dbReference type="InterPro" id="IPR013559">
    <property type="entry name" value="YheO"/>
</dbReference>
<dbReference type="eggNOG" id="COG2964">
    <property type="taxonomic scope" value="Bacteria"/>
</dbReference>
<reference evidence="3 4" key="1">
    <citation type="journal article" date="2012" name="Int. J. Syst. Evol. Microbiol.">
        <title>Vibrio caribbeanicus sp. nov., isolated from the marine sponge Scleritoderma cyanea.</title>
        <authorList>
            <person name="Hoffmann M."/>
            <person name="Monday S.R."/>
            <person name="Allard M.W."/>
            <person name="Strain E.A."/>
            <person name="Whittaker P."/>
            <person name="Naum M."/>
            <person name="McCarthy P.J."/>
            <person name="Lopez J.V."/>
            <person name="Fischer M."/>
            <person name="Brown E.W."/>
        </authorList>
    </citation>
    <scope>NUCLEOTIDE SEQUENCE [LARGE SCALE GENOMIC DNA]</scope>
    <source>
        <strain evidence="3 4">ATCC BAA-2122</strain>
    </source>
</reference>
<evidence type="ECO:0000313" key="3">
    <source>
        <dbReference type="EMBL" id="EFP97553.1"/>
    </source>
</evidence>
<dbReference type="STRING" id="796620.VIBC2010_17729"/>
<name>E3BHA5_9VIBR</name>
<protein>
    <submittedName>
        <fullName evidence="3">Uncharacterized protein</fullName>
    </submittedName>
</protein>
<evidence type="ECO:0000259" key="1">
    <source>
        <dbReference type="Pfam" id="PF08348"/>
    </source>
</evidence>
<proteinExistence type="predicted"/>
<dbReference type="Pfam" id="PF13309">
    <property type="entry name" value="HTH_22"/>
    <property type="match status" value="1"/>
</dbReference>
<dbReference type="Proteomes" id="UP000002943">
    <property type="component" value="Unassembled WGS sequence"/>
</dbReference>
<dbReference type="Pfam" id="PF08348">
    <property type="entry name" value="PAS_6"/>
    <property type="match status" value="1"/>
</dbReference>
<evidence type="ECO:0000313" key="4">
    <source>
        <dbReference type="Proteomes" id="UP000002943"/>
    </source>
</evidence>
<accession>E3BHA5</accession>
<dbReference type="InterPro" id="IPR039446">
    <property type="entry name" value="DauR-like"/>
</dbReference>
<dbReference type="AlphaFoldDB" id="E3BHA5"/>